<comment type="caution">
    <text evidence="1">The sequence shown here is derived from an EMBL/GenBank/DDBJ whole genome shotgun (WGS) entry which is preliminary data.</text>
</comment>
<proteinExistence type="predicted"/>
<dbReference type="EMBL" id="CM042012">
    <property type="protein sequence ID" value="KAI3753949.1"/>
    <property type="molecule type" value="Genomic_DNA"/>
</dbReference>
<reference evidence="1 2" key="2">
    <citation type="journal article" date="2022" name="Mol. Ecol. Resour.">
        <title>The genomes of chicory, endive, great burdock and yacon provide insights into Asteraceae paleo-polyploidization history and plant inulin production.</title>
        <authorList>
            <person name="Fan W."/>
            <person name="Wang S."/>
            <person name="Wang H."/>
            <person name="Wang A."/>
            <person name="Jiang F."/>
            <person name="Liu H."/>
            <person name="Zhao H."/>
            <person name="Xu D."/>
            <person name="Zhang Y."/>
        </authorList>
    </citation>
    <scope>NUCLEOTIDE SEQUENCE [LARGE SCALE GENOMIC DNA]</scope>
    <source>
        <strain evidence="2">cv. Punajuju</strain>
        <tissue evidence="1">Leaves</tissue>
    </source>
</reference>
<dbReference type="Proteomes" id="UP001055811">
    <property type="component" value="Linkage Group LG04"/>
</dbReference>
<evidence type="ECO:0000313" key="1">
    <source>
        <dbReference type="EMBL" id="KAI3753949.1"/>
    </source>
</evidence>
<accession>A0ACB9E4V4</accession>
<protein>
    <submittedName>
        <fullName evidence="1">Uncharacterized protein</fullName>
    </submittedName>
</protein>
<reference evidence="2" key="1">
    <citation type="journal article" date="2022" name="Mol. Ecol. Resour.">
        <title>The genomes of chicory, endive, great burdock and yacon provide insights into Asteraceae palaeo-polyploidization history and plant inulin production.</title>
        <authorList>
            <person name="Fan W."/>
            <person name="Wang S."/>
            <person name="Wang H."/>
            <person name="Wang A."/>
            <person name="Jiang F."/>
            <person name="Liu H."/>
            <person name="Zhao H."/>
            <person name="Xu D."/>
            <person name="Zhang Y."/>
        </authorList>
    </citation>
    <scope>NUCLEOTIDE SEQUENCE [LARGE SCALE GENOMIC DNA]</scope>
    <source>
        <strain evidence="2">cv. Punajuju</strain>
    </source>
</reference>
<organism evidence="1 2">
    <name type="scientific">Cichorium intybus</name>
    <name type="common">Chicory</name>
    <dbReference type="NCBI Taxonomy" id="13427"/>
    <lineage>
        <taxon>Eukaryota</taxon>
        <taxon>Viridiplantae</taxon>
        <taxon>Streptophyta</taxon>
        <taxon>Embryophyta</taxon>
        <taxon>Tracheophyta</taxon>
        <taxon>Spermatophyta</taxon>
        <taxon>Magnoliopsida</taxon>
        <taxon>eudicotyledons</taxon>
        <taxon>Gunneridae</taxon>
        <taxon>Pentapetalae</taxon>
        <taxon>asterids</taxon>
        <taxon>campanulids</taxon>
        <taxon>Asterales</taxon>
        <taxon>Asteraceae</taxon>
        <taxon>Cichorioideae</taxon>
        <taxon>Cichorieae</taxon>
        <taxon>Cichoriinae</taxon>
        <taxon>Cichorium</taxon>
    </lineage>
</organism>
<evidence type="ECO:0000313" key="2">
    <source>
        <dbReference type="Proteomes" id="UP001055811"/>
    </source>
</evidence>
<keyword evidence="2" id="KW-1185">Reference proteome</keyword>
<sequence>MSSTRIDLFRRMDDRKSLLLLSALIDEMVPRNCEMVIKNPRPKLFTKPGTEDLDELDGRNLKKNCK</sequence>
<name>A0ACB9E4V4_CICIN</name>
<gene>
    <name evidence="1" type="ORF">L2E82_26014</name>
</gene>